<gene>
    <name evidence="2" type="ORF">BYL167_LOCUS61859</name>
    <name evidence="3" type="ORF">GIL414_LOCUS70193</name>
</gene>
<accession>A0A8S3EKF9</accession>
<dbReference type="Proteomes" id="UP000681720">
    <property type="component" value="Unassembled WGS sequence"/>
</dbReference>
<evidence type="ECO:0000313" key="4">
    <source>
        <dbReference type="Proteomes" id="UP000681967"/>
    </source>
</evidence>
<evidence type="ECO:0000313" key="3">
    <source>
        <dbReference type="EMBL" id="CAF5183669.1"/>
    </source>
</evidence>
<evidence type="ECO:0000313" key="2">
    <source>
        <dbReference type="EMBL" id="CAF5080496.1"/>
    </source>
</evidence>
<dbReference type="SMART" id="SM00150">
    <property type="entry name" value="SPEC"/>
    <property type="match status" value="2"/>
</dbReference>
<reference evidence="2" key="1">
    <citation type="submission" date="2021-02" db="EMBL/GenBank/DDBJ databases">
        <authorList>
            <person name="Nowell W R."/>
        </authorList>
    </citation>
    <scope>NUCLEOTIDE SEQUENCE</scope>
</reference>
<protein>
    <recommendedName>
        <fullName evidence="5">Spectrin alpha chain-like protein</fullName>
    </recommendedName>
</protein>
<dbReference type="Pfam" id="PF00435">
    <property type="entry name" value="Spectrin"/>
    <property type="match status" value="2"/>
</dbReference>
<dbReference type="CDD" id="cd00176">
    <property type="entry name" value="SPEC"/>
    <property type="match status" value="1"/>
</dbReference>
<name>A0A8S3EKF9_9BILA</name>
<dbReference type="EMBL" id="CAJOBJ010331718">
    <property type="protein sequence ID" value="CAF5183669.1"/>
    <property type="molecule type" value="Genomic_DNA"/>
</dbReference>
<comment type="caution">
    <text evidence="2">The sequence shown here is derived from an EMBL/GenBank/DDBJ whole genome shotgun (WGS) entry which is preliminary data.</text>
</comment>
<dbReference type="InterPro" id="IPR002017">
    <property type="entry name" value="Spectrin_repeat"/>
</dbReference>
<evidence type="ECO:0000256" key="1">
    <source>
        <dbReference type="ARBA" id="ARBA00022737"/>
    </source>
</evidence>
<dbReference type="EMBL" id="CAJOBH010233463">
    <property type="protein sequence ID" value="CAF5080496.1"/>
    <property type="molecule type" value="Genomic_DNA"/>
</dbReference>
<dbReference type="AlphaFoldDB" id="A0A8S3EKF9"/>
<sequence>DRILTRASVINDRYVANRQCAVEMNEKLQESLQYFQFIQDCDDLKEWLDMKTLQAQDDTYRDTANIHTKYLRHQAFQAEISSNKERLLALKRHAEQLREEHPQQIDFTVIDQRINELDDSWSKLEEITREKGERLFDANRSKLFQQSITNLDEFMLNIEKHLYAGEQTTAADSTDSQLLSTATTTTTTTLEPVENNLTATNLLLLKQTTIEEELLKRQQQVDELRVQAEKLKQLEPEKSEEIDTKRLQVEEKFSKLLLPLEQKKLRLEQQKHLHQYLRDIEDEQIWLSEKRHLLQSYSDLIFNNKQQTLMNIQLLKRKN</sequence>
<dbReference type="InterPro" id="IPR018159">
    <property type="entry name" value="Spectrin/alpha-actinin"/>
</dbReference>
<proteinExistence type="predicted"/>
<dbReference type="Proteomes" id="UP000681967">
    <property type="component" value="Unassembled WGS sequence"/>
</dbReference>
<dbReference type="Gene3D" id="1.20.58.60">
    <property type="match status" value="2"/>
</dbReference>
<dbReference type="PANTHER" id="PTHR11915">
    <property type="entry name" value="SPECTRIN/FILAMIN RELATED CYTOSKELETAL PROTEIN"/>
    <property type="match status" value="1"/>
</dbReference>
<evidence type="ECO:0008006" key="5">
    <source>
        <dbReference type="Google" id="ProtNLM"/>
    </source>
</evidence>
<keyword evidence="1" id="KW-0677">Repeat</keyword>
<dbReference type="SUPFAM" id="SSF46966">
    <property type="entry name" value="Spectrin repeat"/>
    <property type="match status" value="2"/>
</dbReference>
<organism evidence="2 4">
    <name type="scientific">Rotaria magnacalcarata</name>
    <dbReference type="NCBI Taxonomy" id="392030"/>
    <lineage>
        <taxon>Eukaryota</taxon>
        <taxon>Metazoa</taxon>
        <taxon>Spiralia</taxon>
        <taxon>Gnathifera</taxon>
        <taxon>Rotifera</taxon>
        <taxon>Eurotatoria</taxon>
        <taxon>Bdelloidea</taxon>
        <taxon>Philodinida</taxon>
        <taxon>Philodinidae</taxon>
        <taxon>Rotaria</taxon>
    </lineage>
</organism>
<feature type="non-terminal residue" evidence="2">
    <location>
        <position position="1"/>
    </location>
</feature>
<feature type="non-terminal residue" evidence="2">
    <location>
        <position position="319"/>
    </location>
</feature>